<protein>
    <submittedName>
        <fullName evidence="5">Ribosomal small subunit protein bTHX</fullName>
    </submittedName>
</protein>
<dbReference type="Pfam" id="PF17070">
    <property type="entry name" value="Thx"/>
    <property type="match status" value="1"/>
</dbReference>
<reference evidence="5 6" key="1">
    <citation type="submission" date="2016-10" db="EMBL/GenBank/DDBJ databases">
        <authorList>
            <person name="de Groot N.N."/>
        </authorList>
    </citation>
    <scope>NUCLEOTIDE SEQUENCE [LARGE SCALE GENOMIC DNA]</scope>
    <source>
        <strain evidence="5 6">DSM 26000</strain>
    </source>
</reference>
<keyword evidence="6" id="KW-1185">Reference proteome</keyword>
<name>A0A1I3GQ57_9FLAO</name>
<feature type="compositionally biased region" description="Basic and acidic residues" evidence="4">
    <location>
        <begin position="62"/>
        <end position="77"/>
    </location>
</feature>
<feature type="compositionally biased region" description="Basic and acidic residues" evidence="4">
    <location>
        <begin position="35"/>
        <end position="55"/>
    </location>
</feature>
<evidence type="ECO:0000256" key="2">
    <source>
        <dbReference type="ARBA" id="ARBA00022980"/>
    </source>
</evidence>
<comment type="similarity">
    <text evidence="1">Belongs to the bacterial ribosomal protein bTHX family.</text>
</comment>
<accession>A0A1I3GQ57</accession>
<dbReference type="NCBIfam" id="TIGR04560">
    <property type="entry name" value="ribo_THX"/>
    <property type="match status" value="1"/>
</dbReference>
<organism evidence="5 6">
    <name type="scientific">Halpernia frigidisoli</name>
    <dbReference type="NCBI Taxonomy" id="1125876"/>
    <lineage>
        <taxon>Bacteria</taxon>
        <taxon>Pseudomonadati</taxon>
        <taxon>Bacteroidota</taxon>
        <taxon>Flavobacteriia</taxon>
        <taxon>Flavobacteriales</taxon>
        <taxon>Weeksellaceae</taxon>
        <taxon>Chryseobacterium group</taxon>
        <taxon>Halpernia</taxon>
    </lineage>
</organism>
<sequence length="77" mass="8456">MGKGDKKTKRGKIIAGSYGKSRMKKESEPLYTEPAEPKAKVEKAPKEVAKKEAKPKAKAAPKKAEDKEVKTEKAKSE</sequence>
<gene>
    <name evidence="5" type="ORF">SAMN05443292_1966</name>
</gene>
<feature type="region of interest" description="Disordered" evidence="4">
    <location>
        <begin position="1"/>
        <end position="77"/>
    </location>
</feature>
<keyword evidence="2" id="KW-0689">Ribosomal protein</keyword>
<dbReference type="Proteomes" id="UP000198931">
    <property type="component" value="Unassembled WGS sequence"/>
</dbReference>
<proteinExistence type="inferred from homology"/>
<dbReference type="InterPro" id="IPR031414">
    <property type="entry name" value="Ribosomal_bTHX"/>
</dbReference>
<dbReference type="InterPro" id="IPR030826">
    <property type="entry name" value="Ribosomal_bTHX/bTHXc/bTHXm"/>
</dbReference>
<dbReference type="AlphaFoldDB" id="A0A1I3GQ57"/>
<dbReference type="GO" id="GO:0005840">
    <property type="term" value="C:ribosome"/>
    <property type="evidence" value="ECO:0007669"/>
    <property type="project" value="UniProtKB-KW"/>
</dbReference>
<evidence type="ECO:0000256" key="1">
    <source>
        <dbReference type="ARBA" id="ARBA00010834"/>
    </source>
</evidence>
<evidence type="ECO:0000256" key="3">
    <source>
        <dbReference type="ARBA" id="ARBA00023274"/>
    </source>
</evidence>
<dbReference type="GO" id="GO:1990904">
    <property type="term" value="C:ribonucleoprotein complex"/>
    <property type="evidence" value="ECO:0007669"/>
    <property type="project" value="UniProtKB-KW"/>
</dbReference>
<evidence type="ECO:0000313" key="5">
    <source>
        <dbReference type="EMBL" id="SFI25556.1"/>
    </source>
</evidence>
<dbReference type="STRING" id="1125876.SAMN05443292_1966"/>
<dbReference type="OrthoDB" id="965797at2"/>
<keyword evidence="3" id="KW-0687">Ribonucleoprotein</keyword>
<dbReference type="EMBL" id="FOQT01000003">
    <property type="protein sequence ID" value="SFI25556.1"/>
    <property type="molecule type" value="Genomic_DNA"/>
</dbReference>
<feature type="compositionally biased region" description="Basic residues" evidence="4">
    <location>
        <begin position="1"/>
        <end position="12"/>
    </location>
</feature>
<evidence type="ECO:0000313" key="6">
    <source>
        <dbReference type="Proteomes" id="UP000198931"/>
    </source>
</evidence>
<dbReference type="RefSeq" id="WP_090080104.1">
    <property type="nucleotide sequence ID" value="NZ_FOQT01000003.1"/>
</dbReference>
<evidence type="ECO:0000256" key="4">
    <source>
        <dbReference type="SAM" id="MobiDB-lite"/>
    </source>
</evidence>